<gene>
    <name evidence="2" type="ORF">H6B30_03240</name>
</gene>
<sequence length="526" mass="58980">MQLIHYSFLQGFMLAALALPAHGQQAPVSPQTLPVKHKLTAAPKVIISTIPDVIRTPEGQRHDNCIRAAHGFYDSYYDLNEYDNTEAVGSYVTGSDGTVYMLNPISYMVSNTYMKLDPYNGDTLVARLPQIVVAESYGNSFVAKMKQDGQDNWTLNADQNMYFVLRNDTLKALDDTRETPLGFIDESESWYAVEYGHVFTKNPYKAVTVPEGARDQKYSLNRRLVVSARLTDDALFINDPSTPGLWLKGTKDAEGNYHFAAKEYMGVNERFISHQFQMPASYVVKSDEYGNYNDYTYMDELVMRPSGTDGMLTSVGNVSLLSSLSTTKINPVGIIDNPVLIPYNEVAAEPVAPKIEKVGRYIEDYGAEIIFTMELESTDGKFIDPDKLFYEVYVDDNTEPIRFVPEEEGGPYHRLDSAMTQVPYAYSDNNYDFIFNYGQVKFYIYDSEMQKVGIRTVYKGGGEEHASPIVWQPTPASIAGVGADSQTRTEYTTLSGMRVEKPAKGINIRKVTDANGNVKVEKILVK</sequence>
<evidence type="ECO:0000313" key="2">
    <source>
        <dbReference type="EMBL" id="MBM6660777.1"/>
    </source>
</evidence>
<dbReference type="Proteomes" id="UP000764045">
    <property type="component" value="Unassembled WGS sequence"/>
</dbReference>
<organism evidence="2 3">
    <name type="scientific">Marseilla massiliensis</name>
    <dbReference type="NCBI Taxonomy" id="1841864"/>
    <lineage>
        <taxon>Bacteria</taxon>
        <taxon>Pseudomonadati</taxon>
        <taxon>Bacteroidota</taxon>
        <taxon>Bacteroidia</taxon>
        <taxon>Bacteroidales</taxon>
        <taxon>Prevotellaceae</taxon>
        <taxon>Marseilla</taxon>
    </lineage>
</organism>
<dbReference type="EMBL" id="JACJJL010000004">
    <property type="protein sequence ID" value="MBM6660777.1"/>
    <property type="molecule type" value="Genomic_DNA"/>
</dbReference>
<evidence type="ECO:0008006" key="4">
    <source>
        <dbReference type="Google" id="ProtNLM"/>
    </source>
</evidence>
<name>A0A939B455_9BACT</name>
<proteinExistence type="predicted"/>
<evidence type="ECO:0000313" key="3">
    <source>
        <dbReference type="Proteomes" id="UP000764045"/>
    </source>
</evidence>
<comment type="caution">
    <text evidence="2">The sequence shown here is derived from an EMBL/GenBank/DDBJ whole genome shotgun (WGS) entry which is preliminary data.</text>
</comment>
<evidence type="ECO:0000256" key="1">
    <source>
        <dbReference type="SAM" id="SignalP"/>
    </source>
</evidence>
<feature type="chain" id="PRO_5036990829" description="WG repeat-containing protein" evidence="1">
    <location>
        <begin position="24"/>
        <end position="526"/>
    </location>
</feature>
<protein>
    <recommendedName>
        <fullName evidence="4">WG repeat-containing protein</fullName>
    </recommendedName>
</protein>
<feature type="signal peptide" evidence="1">
    <location>
        <begin position="1"/>
        <end position="23"/>
    </location>
</feature>
<dbReference type="AlphaFoldDB" id="A0A939B455"/>
<dbReference type="RefSeq" id="WP_205107872.1">
    <property type="nucleotide sequence ID" value="NZ_JACJJL010000004.1"/>
</dbReference>
<reference evidence="2 3" key="1">
    <citation type="journal article" date="2021" name="Sci. Rep.">
        <title>The distribution of antibiotic resistance genes in chicken gut microbiota commensals.</title>
        <authorList>
            <person name="Juricova H."/>
            <person name="Matiasovicova J."/>
            <person name="Kubasova T."/>
            <person name="Cejkova D."/>
            <person name="Rychlik I."/>
        </authorList>
    </citation>
    <scope>NUCLEOTIDE SEQUENCE [LARGE SCALE GENOMIC DNA]</scope>
    <source>
        <strain evidence="2 3">An819</strain>
    </source>
</reference>
<accession>A0A939B455</accession>
<keyword evidence="1" id="KW-0732">Signal</keyword>
<keyword evidence="3" id="KW-1185">Reference proteome</keyword>